<accession>A0A1I5PKS9</accession>
<dbReference type="Proteomes" id="UP000182400">
    <property type="component" value="Unassembled WGS sequence"/>
</dbReference>
<dbReference type="Pfam" id="PF07495">
    <property type="entry name" value="Y_Y_Y"/>
    <property type="match status" value="1"/>
</dbReference>
<dbReference type="InterPro" id="IPR013783">
    <property type="entry name" value="Ig-like_fold"/>
</dbReference>
<protein>
    <submittedName>
        <fullName evidence="9">Histidine kinase-, DNA gyrase B-, and HSP90-like ATPase</fullName>
    </submittedName>
</protein>
<dbReference type="SUPFAM" id="SSF55874">
    <property type="entry name" value="ATPase domain of HSP90 chaperone/DNA topoisomerase II/histidine kinase"/>
    <property type="match status" value="1"/>
</dbReference>
<dbReference type="SUPFAM" id="SSF63829">
    <property type="entry name" value="Calcium-dependent phosphotriesterase"/>
    <property type="match status" value="2"/>
</dbReference>
<dbReference type="Pfam" id="PF07730">
    <property type="entry name" value="HisKA_3"/>
    <property type="match status" value="1"/>
</dbReference>
<feature type="coiled-coil region" evidence="4">
    <location>
        <begin position="775"/>
        <end position="802"/>
    </location>
</feature>
<feature type="domain" description="Histidine kinase/HSP90-like ATPase" evidence="6">
    <location>
        <begin position="901"/>
        <end position="991"/>
    </location>
</feature>
<feature type="transmembrane region" description="Helical" evidence="5">
    <location>
        <begin position="757"/>
        <end position="774"/>
    </location>
</feature>
<organism evidence="9 10">
    <name type="scientific">Ectopseudomonas composti</name>
    <dbReference type="NCBI Taxonomy" id="658457"/>
    <lineage>
        <taxon>Bacteria</taxon>
        <taxon>Pseudomonadati</taxon>
        <taxon>Pseudomonadota</taxon>
        <taxon>Gammaproteobacteria</taxon>
        <taxon>Pseudomonadales</taxon>
        <taxon>Pseudomonadaceae</taxon>
        <taxon>Ectopseudomonas</taxon>
    </lineage>
</organism>
<dbReference type="PANTHER" id="PTHR24421">
    <property type="entry name" value="NITRATE/NITRITE SENSOR PROTEIN NARX-RELATED"/>
    <property type="match status" value="1"/>
</dbReference>
<dbReference type="InterPro" id="IPR036890">
    <property type="entry name" value="HATPase_C_sf"/>
</dbReference>
<dbReference type="STRING" id="658457.SAMN05216601_109157"/>
<dbReference type="CDD" id="cd00063">
    <property type="entry name" value="FN3"/>
    <property type="match status" value="1"/>
</dbReference>
<dbReference type="Gene3D" id="3.30.565.10">
    <property type="entry name" value="Histidine kinase-like ATPase, C-terminal domain"/>
    <property type="match status" value="1"/>
</dbReference>
<keyword evidence="3" id="KW-0902">Two-component regulatory system</keyword>
<dbReference type="AlphaFoldDB" id="A0A1I5PKS9"/>
<evidence type="ECO:0000256" key="2">
    <source>
        <dbReference type="ARBA" id="ARBA00022777"/>
    </source>
</evidence>
<feature type="domain" description="Two component regulator three Y" evidence="7">
    <location>
        <begin position="687"/>
        <end position="748"/>
    </location>
</feature>
<dbReference type="InterPro" id="IPR011712">
    <property type="entry name" value="Sig_transdc_His_kin_sub3_dim/P"/>
</dbReference>
<keyword evidence="5" id="KW-1133">Transmembrane helix</keyword>
<evidence type="ECO:0000256" key="4">
    <source>
        <dbReference type="SAM" id="Coils"/>
    </source>
</evidence>
<evidence type="ECO:0000256" key="3">
    <source>
        <dbReference type="ARBA" id="ARBA00023012"/>
    </source>
</evidence>
<keyword evidence="2 9" id="KW-0418">Kinase</keyword>
<dbReference type="InterPro" id="IPR003961">
    <property type="entry name" value="FN3_dom"/>
</dbReference>
<dbReference type="Pfam" id="PF07494">
    <property type="entry name" value="Reg_prop"/>
    <property type="match status" value="1"/>
</dbReference>
<evidence type="ECO:0000256" key="1">
    <source>
        <dbReference type="ARBA" id="ARBA00022679"/>
    </source>
</evidence>
<dbReference type="InterPro" id="IPR050482">
    <property type="entry name" value="Sensor_HK_TwoCompSys"/>
</dbReference>
<evidence type="ECO:0000313" key="10">
    <source>
        <dbReference type="Proteomes" id="UP000182400"/>
    </source>
</evidence>
<dbReference type="GO" id="GO:0000155">
    <property type="term" value="F:phosphorelay sensor kinase activity"/>
    <property type="evidence" value="ECO:0007669"/>
    <property type="project" value="InterPro"/>
</dbReference>
<dbReference type="PANTHER" id="PTHR24421:SF62">
    <property type="entry name" value="SENSORY TRANSDUCTION HISTIDINE KINASE"/>
    <property type="match status" value="1"/>
</dbReference>
<gene>
    <name evidence="9" type="ORF">SAMN05216601_109157</name>
</gene>
<dbReference type="Gene3D" id="2.130.10.10">
    <property type="entry name" value="YVTN repeat-like/Quinoprotein amine dehydrogenase"/>
    <property type="match status" value="2"/>
</dbReference>
<dbReference type="InterPro" id="IPR015943">
    <property type="entry name" value="WD40/YVTN_repeat-like_dom_sf"/>
</dbReference>
<dbReference type="Gene3D" id="1.20.5.1930">
    <property type="match status" value="1"/>
</dbReference>
<feature type="domain" description="Signal transduction histidine kinase subgroup 3 dimerisation and phosphoacceptor" evidence="8">
    <location>
        <begin position="795"/>
        <end position="860"/>
    </location>
</feature>
<name>A0A1I5PKS9_9GAMM</name>
<keyword evidence="4" id="KW-0175">Coiled coil</keyword>
<dbReference type="InterPro" id="IPR003594">
    <property type="entry name" value="HATPase_dom"/>
</dbReference>
<keyword evidence="1" id="KW-0808">Transferase</keyword>
<evidence type="ECO:0000313" key="9">
    <source>
        <dbReference type="EMBL" id="SFP34633.1"/>
    </source>
</evidence>
<evidence type="ECO:0000256" key="5">
    <source>
        <dbReference type="SAM" id="Phobius"/>
    </source>
</evidence>
<dbReference type="EMBL" id="FOWP01000009">
    <property type="protein sequence ID" value="SFP34633.1"/>
    <property type="molecule type" value="Genomic_DNA"/>
</dbReference>
<proteinExistence type="predicted"/>
<keyword evidence="5" id="KW-0812">Transmembrane</keyword>
<dbReference type="Gene3D" id="2.60.40.10">
    <property type="entry name" value="Immunoglobulins"/>
    <property type="match status" value="1"/>
</dbReference>
<evidence type="ECO:0000259" key="8">
    <source>
        <dbReference type="Pfam" id="PF07730"/>
    </source>
</evidence>
<dbReference type="GO" id="GO:0046983">
    <property type="term" value="F:protein dimerization activity"/>
    <property type="evidence" value="ECO:0007669"/>
    <property type="project" value="InterPro"/>
</dbReference>
<reference evidence="9 10" key="1">
    <citation type="submission" date="2016-10" db="EMBL/GenBank/DDBJ databases">
        <authorList>
            <person name="de Groot N.N."/>
        </authorList>
    </citation>
    <scope>NUCLEOTIDE SEQUENCE [LARGE SCALE GENOMIC DNA]</scope>
    <source>
        <strain evidence="9 10">CCUG 59231</strain>
    </source>
</reference>
<dbReference type="Pfam" id="PF02518">
    <property type="entry name" value="HATPase_c"/>
    <property type="match status" value="1"/>
</dbReference>
<dbReference type="GO" id="GO:0016020">
    <property type="term" value="C:membrane"/>
    <property type="evidence" value="ECO:0007669"/>
    <property type="project" value="InterPro"/>
</dbReference>
<evidence type="ECO:0000259" key="7">
    <source>
        <dbReference type="Pfam" id="PF07495"/>
    </source>
</evidence>
<dbReference type="InterPro" id="IPR011123">
    <property type="entry name" value="Y_Y_Y"/>
</dbReference>
<sequence length="1019" mass="113233">MDAFKPRTAQARFGVLTGLLCLVLFSTLARADRSALDQQLEHRRWTLNDNSPSQIGALAETRDGYLWLGTHDSLYRFDGFDFTSYRTPDGNDLGIVSSLLASDAGLWVGLRNGGVHLIRSLEARPDSFDLARGVIYALAQSADGSIWAAANDGLMRFDGKHWQQQGRAQGFLGQNAYSVFVDRDDRLWVADEQRLYVLPSGAQKLQDTGVRSQRTRQISQSADGSLWLVERDRESLLRVKIDQPQLQATHIAIDEEANAMVFDQHGCLWLSTAGGGLLHVAKPNEHGAGGFEHSERFSSRDGLSSDFAWPLHEDSEGSLWIGTQNGLDRLRERPMHPAGFAPQAHNLAIAADDAGNLWAASSNLPLMRLDEQGLVHELPLRTPISAISKDTHGAIWLAGSQGLWRSNGSQLEKVATLPVDHNLDSSVRTLLIDDQGATWLSLNRQGLYVLRDGSWQQLAAPSDDPAQLMPVSSALGPDGKRWFGYRNNLIVSHDDQGERHWGNAQGLDVGHVTAMAHLQDHSWFGGQHGLARFDGERFQQLPLSDNGLFDNLYAIIPVSGPRGEDLWLQGKGGVFQLPAEEIEKALKDPKHHIHYRTYDLQGGLANDPQQVLALPTAVQGADGRLWFVTRKGVAGLKPDQQMHGNAPPKVRIDSLLVDGATLSVQTPPKLPADSKRLVIHYGALSLSAPEGLHFLYRLDGFDNEWHAAGRQREATYTGLHAGDYRFRVRAFNQSGVASEQDAELSFSIDQVFYRHPLFILAVALLLLVILHLLYRSNMQRAAERLRTRLEERHDERERIARELHDTLLQGVQGLILHVQAAANSLPAEQPIRDKLENALDRADQVIAEGRERVRNLRHAEDASSDLAQTLREFDQLHEHPGTDYLVEIAGTPCALHPVVHDELSQLAREAVSNAFRHAAAQHVRVQLDYHPRQFSLRVNDDGRGMLAEYLLGAAPVDHWGLKGMYERAAKIGGTLNIDSTPGQGCQVQLTLAGPLAYRQSPPRTRHWLHWKRLIRSSRS</sequence>
<dbReference type="InterPro" id="IPR011110">
    <property type="entry name" value="Reg_prop"/>
</dbReference>
<keyword evidence="5" id="KW-0472">Membrane</keyword>
<evidence type="ECO:0000259" key="6">
    <source>
        <dbReference type="Pfam" id="PF02518"/>
    </source>
</evidence>
<dbReference type="CDD" id="cd16917">
    <property type="entry name" value="HATPase_UhpB-NarQ-NarX-like"/>
    <property type="match status" value="1"/>
</dbReference>